<name>A0ABV5XM10_9NOCA</name>
<dbReference type="NCBIfam" id="NF033634">
    <property type="entry name" value="SLATT_1"/>
    <property type="match status" value="1"/>
</dbReference>
<dbReference type="InterPro" id="IPR041116">
    <property type="entry name" value="SLATT_3"/>
</dbReference>
<dbReference type="EMBL" id="JBHMAS010000071">
    <property type="protein sequence ID" value="MFB9783521.1"/>
    <property type="molecule type" value="Genomic_DNA"/>
</dbReference>
<keyword evidence="1" id="KW-0812">Transmembrane</keyword>
<proteinExistence type="predicted"/>
<keyword evidence="1" id="KW-0472">Membrane</keyword>
<dbReference type="Pfam" id="PF18184">
    <property type="entry name" value="SLATT_3"/>
    <property type="match status" value="1"/>
</dbReference>
<dbReference type="Pfam" id="PF18181">
    <property type="entry name" value="SLATT_1"/>
    <property type="match status" value="1"/>
</dbReference>
<evidence type="ECO:0000256" key="1">
    <source>
        <dbReference type="SAM" id="Phobius"/>
    </source>
</evidence>
<feature type="transmembrane region" description="Helical" evidence="1">
    <location>
        <begin position="200"/>
        <end position="218"/>
    </location>
</feature>
<accession>A0ABV5XM10</accession>
<feature type="domain" description="SMODS and SLOG-associating 2TM effector" evidence="3">
    <location>
        <begin position="13"/>
        <end position="169"/>
    </location>
</feature>
<sequence length="300" mass="33699">MTIVDRVPDSDYPYMFQAADSASLAGQNSYVETTRWRLILLSFAALLGLFSWQFSWGEVGPIDALALTGAAAFIATLMLELNTWRTRPDKSWYDGRAVAESAKTLTWKFAAGGNPFPIDMGVDDAQRALLARLQSVKNDFPELVLSPLNAPAISDWMIEQRQSTFDDRKKSYLAARINDQKNWYTDNAKLNKRRSKQWRFTLLSLEILGAVLSLASAFNQDVTQLSSAIAAFLTAIVAWNQTKQHDFNARAYSAAIHDLTSAEAKLRLVVTEESWAREVDDAEEAISREHVVWLATRSRL</sequence>
<feature type="transmembrane region" description="Helical" evidence="1">
    <location>
        <begin position="62"/>
        <end position="81"/>
    </location>
</feature>
<evidence type="ECO:0000259" key="2">
    <source>
        <dbReference type="Pfam" id="PF18181"/>
    </source>
</evidence>
<dbReference type="RefSeq" id="WP_378376207.1">
    <property type="nucleotide sequence ID" value="NZ_JBHMAS010000071.1"/>
</dbReference>
<keyword evidence="1" id="KW-1133">Transmembrane helix</keyword>
<evidence type="ECO:0000313" key="4">
    <source>
        <dbReference type="EMBL" id="MFB9783521.1"/>
    </source>
</evidence>
<dbReference type="InterPro" id="IPR040884">
    <property type="entry name" value="SLATT_1"/>
</dbReference>
<comment type="caution">
    <text evidence="4">The sequence shown here is derived from an EMBL/GenBank/DDBJ whole genome shotgun (WGS) entry which is preliminary data.</text>
</comment>
<protein>
    <submittedName>
        <fullName evidence="4">DUF4231 domain-containing protein</fullName>
    </submittedName>
</protein>
<feature type="domain" description="SMODS and SLOG-associating 2TM effector" evidence="2">
    <location>
        <begin position="172"/>
        <end position="293"/>
    </location>
</feature>
<evidence type="ECO:0000259" key="3">
    <source>
        <dbReference type="Pfam" id="PF18184"/>
    </source>
</evidence>
<evidence type="ECO:0000313" key="5">
    <source>
        <dbReference type="Proteomes" id="UP001589587"/>
    </source>
</evidence>
<dbReference type="NCBIfam" id="NF033610">
    <property type="entry name" value="SLATT_3"/>
    <property type="match status" value="1"/>
</dbReference>
<organism evidence="4 5">
    <name type="scientific">Rhodococcus baikonurensis</name>
    <dbReference type="NCBI Taxonomy" id="172041"/>
    <lineage>
        <taxon>Bacteria</taxon>
        <taxon>Bacillati</taxon>
        <taxon>Actinomycetota</taxon>
        <taxon>Actinomycetes</taxon>
        <taxon>Mycobacteriales</taxon>
        <taxon>Nocardiaceae</taxon>
        <taxon>Rhodococcus</taxon>
        <taxon>Rhodococcus erythropolis group</taxon>
    </lineage>
</organism>
<keyword evidence="5" id="KW-1185">Reference proteome</keyword>
<feature type="transmembrane region" description="Helical" evidence="1">
    <location>
        <begin position="38"/>
        <end position="56"/>
    </location>
</feature>
<dbReference type="Proteomes" id="UP001589587">
    <property type="component" value="Unassembled WGS sequence"/>
</dbReference>
<feature type="transmembrane region" description="Helical" evidence="1">
    <location>
        <begin position="224"/>
        <end position="240"/>
    </location>
</feature>
<reference evidence="4 5" key="1">
    <citation type="submission" date="2024-09" db="EMBL/GenBank/DDBJ databases">
        <authorList>
            <person name="Sun Q."/>
            <person name="Mori K."/>
        </authorList>
    </citation>
    <scope>NUCLEOTIDE SEQUENCE [LARGE SCALE GENOMIC DNA]</scope>
    <source>
        <strain evidence="4 5">JCM 11411</strain>
    </source>
</reference>
<gene>
    <name evidence="4" type="ORF">ACFFQ6_27850</name>
</gene>